<dbReference type="Pfam" id="PF10342">
    <property type="entry name" value="Kre9_KNH"/>
    <property type="match status" value="1"/>
</dbReference>
<protein>
    <recommendedName>
        <fullName evidence="4">Yeast cell wall synthesis Kre9/Knh1-like N-terminal domain-containing protein</fullName>
    </recommendedName>
</protein>
<dbReference type="EMBL" id="JANBOI010000136">
    <property type="protein sequence ID" value="KAJ1733487.1"/>
    <property type="molecule type" value="Genomic_DNA"/>
</dbReference>
<keyword evidence="6" id="KW-1185">Reference proteome</keyword>
<sequence>MRVSCAWSLGLLAGVAAAKLQITLPNAHTEWRAGTTETIKWKAVDGNLSGRVSIELMEGNDPSNLNSVATIVENVAAGSQQAYWSVPKNLKASKNYAIKIVDESGDDFYGQFFRGTAVKGAQVKQALRAEQSEAPKQRTAHELSSTVAEPKSASQQTKSTALEHRASGTMAMHREDASVSGAAGRAGMAAAAVAACVAAAL</sequence>
<feature type="domain" description="Yeast cell wall synthesis Kre9/Knh1-like N-terminal" evidence="4">
    <location>
        <begin position="25"/>
        <end position="107"/>
    </location>
</feature>
<evidence type="ECO:0000313" key="6">
    <source>
        <dbReference type="Proteomes" id="UP001143981"/>
    </source>
</evidence>
<name>A0A9W7YF03_9FUNG</name>
<reference evidence="5" key="1">
    <citation type="submission" date="2022-07" db="EMBL/GenBank/DDBJ databases">
        <title>Phylogenomic reconstructions and comparative analyses of Kickxellomycotina fungi.</title>
        <authorList>
            <person name="Reynolds N.K."/>
            <person name="Stajich J.E."/>
            <person name="Barry K."/>
            <person name="Grigoriev I.V."/>
            <person name="Crous P."/>
            <person name="Smith M.E."/>
        </authorList>
    </citation>
    <scope>NUCLEOTIDE SEQUENCE</scope>
    <source>
        <strain evidence="5">BCRC 34381</strain>
    </source>
</reference>
<feature type="compositionally biased region" description="Basic and acidic residues" evidence="2">
    <location>
        <begin position="130"/>
        <end position="141"/>
    </location>
</feature>
<organism evidence="5 6">
    <name type="scientific">Coemansia biformis</name>
    <dbReference type="NCBI Taxonomy" id="1286918"/>
    <lineage>
        <taxon>Eukaryota</taxon>
        <taxon>Fungi</taxon>
        <taxon>Fungi incertae sedis</taxon>
        <taxon>Zoopagomycota</taxon>
        <taxon>Kickxellomycotina</taxon>
        <taxon>Kickxellomycetes</taxon>
        <taxon>Kickxellales</taxon>
        <taxon>Kickxellaceae</taxon>
        <taxon>Coemansia</taxon>
    </lineage>
</organism>
<feature type="region of interest" description="Disordered" evidence="2">
    <location>
        <begin position="129"/>
        <end position="167"/>
    </location>
</feature>
<accession>A0A9W7YF03</accession>
<dbReference type="PANTHER" id="PTHR40633:SF1">
    <property type="entry name" value="GPI ANCHORED SERINE-THREONINE RICH PROTEIN (AFU_ORTHOLOGUE AFUA_1G03630)"/>
    <property type="match status" value="1"/>
</dbReference>
<evidence type="ECO:0000256" key="1">
    <source>
        <dbReference type="ARBA" id="ARBA00022729"/>
    </source>
</evidence>
<feature type="compositionally biased region" description="Polar residues" evidence="2">
    <location>
        <begin position="142"/>
        <end position="160"/>
    </location>
</feature>
<dbReference type="InterPro" id="IPR052982">
    <property type="entry name" value="SRP1/TIP1-like"/>
</dbReference>
<evidence type="ECO:0000256" key="3">
    <source>
        <dbReference type="SAM" id="SignalP"/>
    </source>
</evidence>
<dbReference type="InterPro" id="IPR018466">
    <property type="entry name" value="Kre9/Knh1-like_N"/>
</dbReference>
<dbReference type="OrthoDB" id="2260257at2759"/>
<dbReference type="Proteomes" id="UP001143981">
    <property type="component" value="Unassembled WGS sequence"/>
</dbReference>
<dbReference type="AlphaFoldDB" id="A0A9W7YF03"/>
<evidence type="ECO:0000259" key="4">
    <source>
        <dbReference type="Pfam" id="PF10342"/>
    </source>
</evidence>
<feature type="signal peptide" evidence="3">
    <location>
        <begin position="1"/>
        <end position="17"/>
    </location>
</feature>
<dbReference type="PANTHER" id="PTHR40633">
    <property type="entry name" value="MATRIX PROTEIN, PUTATIVE (AFU_ORTHOLOGUE AFUA_8G05410)-RELATED"/>
    <property type="match status" value="1"/>
</dbReference>
<feature type="chain" id="PRO_5040727683" description="Yeast cell wall synthesis Kre9/Knh1-like N-terminal domain-containing protein" evidence="3">
    <location>
        <begin position="18"/>
        <end position="201"/>
    </location>
</feature>
<proteinExistence type="predicted"/>
<evidence type="ECO:0000313" key="5">
    <source>
        <dbReference type="EMBL" id="KAJ1733487.1"/>
    </source>
</evidence>
<gene>
    <name evidence="5" type="ORF">LPJ61_001529</name>
</gene>
<evidence type="ECO:0000256" key="2">
    <source>
        <dbReference type="SAM" id="MobiDB-lite"/>
    </source>
</evidence>
<keyword evidence="1 3" id="KW-0732">Signal</keyword>
<comment type="caution">
    <text evidence="5">The sequence shown here is derived from an EMBL/GenBank/DDBJ whole genome shotgun (WGS) entry which is preliminary data.</text>
</comment>